<dbReference type="EMBL" id="AOMF01000163">
    <property type="protein sequence ID" value="EMA51840.1"/>
    <property type="molecule type" value="Genomic_DNA"/>
</dbReference>
<dbReference type="STRING" id="1227457.C451_13841"/>
<proteinExistence type="predicted"/>
<sequence length="201" mass="21550">MMATTHALAGVAVASLVALGAPEQAAVALAAAFVGGLFPDLDLYAGHRKTLHFPVYYWPFALAAGALAVVSTGPATVALTCFLLAAALHSTMDVFGGGLELRPWRATSERAVYDHFVGRWRRPRRWVRYDGAPEDALLGALLAIPPLLVAGAPLRWLIGATVCLSVGYALVRRRVPAVTEHLVEFVPTTMTEYVPERFVEG</sequence>
<dbReference type="PATRIC" id="fig|1227457.3.peg.2648"/>
<gene>
    <name evidence="2" type="ORF">C451_13841</name>
</gene>
<organism evidence="2 3">
    <name type="scientific">Halococcus thailandensis JCM 13552</name>
    <dbReference type="NCBI Taxonomy" id="1227457"/>
    <lineage>
        <taxon>Archaea</taxon>
        <taxon>Methanobacteriati</taxon>
        <taxon>Methanobacteriota</taxon>
        <taxon>Stenosarchaea group</taxon>
        <taxon>Halobacteria</taxon>
        <taxon>Halobacteriales</taxon>
        <taxon>Halococcaceae</taxon>
        <taxon>Halococcus</taxon>
    </lineage>
</organism>
<comment type="caution">
    <text evidence="2">The sequence shown here is derived from an EMBL/GenBank/DDBJ whole genome shotgun (WGS) entry which is preliminary data.</text>
</comment>
<feature type="transmembrane region" description="Helical" evidence="1">
    <location>
        <begin position="56"/>
        <end position="85"/>
    </location>
</feature>
<feature type="transmembrane region" description="Helical" evidence="1">
    <location>
        <begin position="129"/>
        <end position="148"/>
    </location>
</feature>
<dbReference type="RefSeq" id="WP_007741391.1">
    <property type="nucleotide sequence ID" value="NZ_AOMF01000163.1"/>
</dbReference>
<evidence type="ECO:0008006" key="4">
    <source>
        <dbReference type="Google" id="ProtNLM"/>
    </source>
</evidence>
<accession>M0N560</accession>
<evidence type="ECO:0000313" key="3">
    <source>
        <dbReference type="Proteomes" id="UP000011680"/>
    </source>
</evidence>
<reference evidence="2 3" key="1">
    <citation type="journal article" date="2014" name="PLoS Genet.">
        <title>Phylogenetically driven sequencing of extremely halophilic archaea reveals strategies for static and dynamic osmo-response.</title>
        <authorList>
            <person name="Becker E.A."/>
            <person name="Seitzer P.M."/>
            <person name="Tritt A."/>
            <person name="Larsen D."/>
            <person name="Krusor M."/>
            <person name="Yao A.I."/>
            <person name="Wu D."/>
            <person name="Madern D."/>
            <person name="Eisen J.A."/>
            <person name="Darling A.E."/>
            <person name="Facciotti M.T."/>
        </authorList>
    </citation>
    <scope>NUCLEOTIDE SEQUENCE [LARGE SCALE GENOMIC DNA]</scope>
    <source>
        <strain evidence="2 3">JCM 13552</strain>
    </source>
</reference>
<dbReference type="Proteomes" id="UP000011680">
    <property type="component" value="Unassembled WGS sequence"/>
</dbReference>
<keyword evidence="1" id="KW-0472">Membrane</keyword>
<name>M0N560_9EURY</name>
<dbReference type="AlphaFoldDB" id="M0N560"/>
<dbReference type="OrthoDB" id="204671at2157"/>
<dbReference type="eggNOG" id="arCOG04664">
    <property type="taxonomic scope" value="Archaea"/>
</dbReference>
<evidence type="ECO:0000313" key="2">
    <source>
        <dbReference type="EMBL" id="EMA51840.1"/>
    </source>
</evidence>
<keyword evidence="1" id="KW-1133">Transmembrane helix</keyword>
<keyword evidence="3" id="KW-1185">Reference proteome</keyword>
<keyword evidence="1" id="KW-0812">Transmembrane</keyword>
<evidence type="ECO:0000256" key="1">
    <source>
        <dbReference type="SAM" id="Phobius"/>
    </source>
</evidence>
<protein>
    <recommendedName>
        <fullName evidence="4">Membrane-bound metal-dependent hydrolase</fullName>
    </recommendedName>
</protein>